<dbReference type="PROSITE" id="PS51257">
    <property type="entry name" value="PROKAR_LIPOPROTEIN"/>
    <property type="match status" value="1"/>
</dbReference>
<keyword evidence="1" id="KW-0732">Signal</keyword>
<feature type="chain" id="PRO_5037123998" description="Lipoprotein" evidence="1">
    <location>
        <begin position="21"/>
        <end position="144"/>
    </location>
</feature>
<accession>A0A974RVY7</accession>
<dbReference type="KEGG" id="eaz:JHT90_09295"/>
<evidence type="ECO:0000256" key="1">
    <source>
        <dbReference type="SAM" id="SignalP"/>
    </source>
</evidence>
<proteinExistence type="predicted"/>
<dbReference type="RefSeq" id="WP_201090502.1">
    <property type="nucleotide sequence ID" value="NZ_CP067393.1"/>
</dbReference>
<feature type="signal peptide" evidence="1">
    <location>
        <begin position="1"/>
        <end position="20"/>
    </location>
</feature>
<dbReference type="Proteomes" id="UP000595278">
    <property type="component" value="Chromosome"/>
</dbReference>
<keyword evidence="3" id="KW-1185">Reference proteome</keyword>
<reference evidence="2 3" key="1">
    <citation type="submission" date="2021-01" db="EMBL/GenBank/DDBJ databases">
        <title>Entomomonas sp. F2A isolated from a house cricket (Acheta domesticus).</title>
        <authorList>
            <person name="Spergser J."/>
            <person name="Busse H.-J."/>
        </authorList>
    </citation>
    <scope>NUCLEOTIDE SEQUENCE [LARGE SCALE GENOMIC DNA]</scope>
    <source>
        <strain evidence="2 3">F2A</strain>
    </source>
</reference>
<evidence type="ECO:0000313" key="3">
    <source>
        <dbReference type="Proteomes" id="UP000595278"/>
    </source>
</evidence>
<evidence type="ECO:0000313" key="2">
    <source>
        <dbReference type="EMBL" id="QQP84605.1"/>
    </source>
</evidence>
<dbReference type="AlphaFoldDB" id="A0A974RVY7"/>
<name>A0A974RVY7_9GAMM</name>
<protein>
    <recommendedName>
        <fullName evidence="4">Lipoprotein</fullName>
    </recommendedName>
</protein>
<gene>
    <name evidence="2" type="ORF">JHT90_09295</name>
</gene>
<evidence type="ECO:0008006" key="4">
    <source>
        <dbReference type="Google" id="ProtNLM"/>
    </source>
</evidence>
<organism evidence="2 3">
    <name type="scientific">Entomomonas asaccharolytica</name>
    <dbReference type="NCBI Taxonomy" id="2785331"/>
    <lineage>
        <taxon>Bacteria</taxon>
        <taxon>Pseudomonadati</taxon>
        <taxon>Pseudomonadota</taxon>
        <taxon>Gammaproteobacteria</taxon>
        <taxon>Pseudomonadales</taxon>
        <taxon>Pseudomonadaceae</taxon>
        <taxon>Entomomonas</taxon>
    </lineage>
</organism>
<sequence length="144" mass="16056">MKKINLNSLVLLLTAGLLTACTSSPIPQPTADTAIVEMYAQPSRSLMADTLDRQRVNDGRYFKVPAGSHRLAVRFQYETAEVTGVFRDRGYITCLMSFNYDFEAGVSYRLEARPMVTGAQLLISKGDNTKLFDFSEVDVRCGPY</sequence>
<dbReference type="EMBL" id="CP067393">
    <property type="protein sequence ID" value="QQP84605.1"/>
    <property type="molecule type" value="Genomic_DNA"/>
</dbReference>